<dbReference type="PANTHER" id="PTHR40050">
    <property type="entry name" value="INNER SPORE COAT PROTEIN H"/>
    <property type="match status" value="1"/>
</dbReference>
<dbReference type="AlphaFoldDB" id="A0A0B7N2J8"/>
<dbReference type="EMBL" id="LN722188">
    <property type="protein sequence ID" value="CEP09735.1"/>
    <property type="molecule type" value="Genomic_DNA"/>
</dbReference>
<dbReference type="OrthoDB" id="10267127at2759"/>
<gene>
    <name evidence="2" type="primary">PARPA_03286.1 scaffold 7241</name>
</gene>
<evidence type="ECO:0000313" key="3">
    <source>
        <dbReference type="Proteomes" id="UP000054107"/>
    </source>
</evidence>
<accession>A0A0B7N2J8</accession>
<sequence>MIKWLNSCKNTAASVLLLASLASAQQQNITYNVIAAPESTSMLVAVVVDNTTYPLAATPDDGGLLYQGQAPVAQSGYHYAIIDESQQIQVSEPFSRAPVQHQKTYNEFFNRTSNVYNVGSLPQIMEPISAINRIQSDLHIYDQIPTMHIWGNATSIQALNENQLKEDLDVELNMTYYSLDKVETFQDVKVSVAGRSSRYITKLSYNVKMKKKGKDTLFGFKKFKLRAIGYDPSYIRERIAFATLKSVGVPCTEYSYIRVFFNNKPAGFYGIIETFQDPWLANEFANGDKKYKSGYLYQGQTFSMTQTEFYPSDLGFYGNNLTLYSLGQYKIKAGAKDDAAPKDYKELRDFSKFINETTDATSVDEWNAKLETDGFIRAMAIEDLLGFSDAYMTMADNYYVYSEPDSKRMIYMPADLDTSIGSSIFLKSYMLDGNYSNHPGFSLRPLTKKLFANQEFLNKYQGFRLQFTESLINPTVMNPFIDSLVGMIYSDVEWDKSLPRLGYTFTNLTLDDLANLPGFDSFFPPGFEKDHEISSRNQTFLEAVGGTINSTSQQSVKQFIANKSANVIAFYNKTLDTAL</sequence>
<evidence type="ECO:0000256" key="1">
    <source>
        <dbReference type="SAM" id="SignalP"/>
    </source>
</evidence>
<proteinExistence type="predicted"/>
<dbReference type="PANTHER" id="PTHR40050:SF1">
    <property type="entry name" value="INNER SPORE COAT PROTEIN H"/>
    <property type="match status" value="1"/>
</dbReference>
<evidence type="ECO:0008006" key="4">
    <source>
        <dbReference type="Google" id="ProtNLM"/>
    </source>
</evidence>
<dbReference type="STRING" id="35722.A0A0B7N2J8"/>
<dbReference type="Pfam" id="PF08757">
    <property type="entry name" value="CotH"/>
    <property type="match status" value="1"/>
</dbReference>
<name>A0A0B7N2J8_9FUNG</name>
<reference evidence="2 3" key="1">
    <citation type="submission" date="2014-09" db="EMBL/GenBank/DDBJ databases">
        <authorList>
            <person name="Ellenberger Sabrina"/>
        </authorList>
    </citation>
    <scope>NUCLEOTIDE SEQUENCE [LARGE SCALE GENOMIC DNA]</scope>
    <source>
        <strain evidence="2 3">CBS 412.66</strain>
    </source>
</reference>
<organism evidence="2 3">
    <name type="scientific">Parasitella parasitica</name>
    <dbReference type="NCBI Taxonomy" id="35722"/>
    <lineage>
        <taxon>Eukaryota</taxon>
        <taxon>Fungi</taxon>
        <taxon>Fungi incertae sedis</taxon>
        <taxon>Mucoromycota</taxon>
        <taxon>Mucoromycotina</taxon>
        <taxon>Mucoromycetes</taxon>
        <taxon>Mucorales</taxon>
        <taxon>Mucorineae</taxon>
        <taxon>Mucoraceae</taxon>
        <taxon>Parasitella</taxon>
    </lineage>
</organism>
<feature type="signal peptide" evidence="1">
    <location>
        <begin position="1"/>
        <end position="24"/>
    </location>
</feature>
<dbReference type="Proteomes" id="UP000054107">
    <property type="component" value="Unassembled WGS sequence"/>
</dbReference>
<keyword evidence="3" id="KW-1185">Reference proteome</keyword>
<evidence type="ECO:0000313" key="2">
    <source>
        <dbReference type="EMBL" id="CEP09735.1"/>
    </source>
</evidence>
<protein>
    <recommendedName>
        <fullName evidence="4">Coth-domain-containing protein</fullName>
    </recommendedName>
</protein>
<keyword evidence="1" id="KW-0732">Signal</keyword>
<dbReference type="InterPro" id="IPR014867">
    <property type="entry name" value="Spore_coat_CotH_CotH2/3/7"/>
</dbReference>
<feature type="chain" id="PRO_5002137757" description="Coth-domain-containing protein" evidence="1">
    <location>
        <begin position="25"/>
        <end position="579"/>
    </location>
</feature>